<reference evidence="1" key="1">
    <citation type="submission" date="2016-04" db="EMBL/GenBank/DDBJ databases">
        <authorList>
            <person name="Nguyen H.D."/>
            <person name="Samba Siva P."/>
            <person name="Cullis J."/>
            <person name="Levesque C.A."/>
            <person name="Hambleton S."/>
        </authorList>
    </citation>
    <scope>NUCLEOTIDE SEQUENCE</scope>
    <source>
        <strain evidence="1">DAOMC 236416</strain>
    </source>
</reference>
<organism evidence="1 2">
    <name type="scientific">Tilletia indica</name>
    <dbReference type="NCBI Taxonomy" id="43049"/>
    <lineage>
        <taxon>Eukaryota</taxon>
        <taxon>Fungi</taxon>
        <taxon>Dikarya</taxon>
        <taxon>Basidiomycota</taxon>
        <taxon>Ustilaginomycotina</taxon>
        <taxon>Exobasidiomycetes</taxon>
        <taxon>Tilletiales</taxon>
        <taxon>Tilletiaceae</taxon>
        <taxon>Tilletia</taxon>
    </lineage>
</organism>
<keyword evidence="2" id="KW-1185">Reference proteome</keyword>
<feature type="non-terminal residue" evidence="1">
    <location>
        <position position="90"/>
    </location>
</feature>
<protein>
    <submittedName>
        <fullName evidence="1">Uncharacterized protein</fullName>
    </submittedName>
</protein>
<dbReference type="EMBL" id="LWDF02002197">
    <property type="protein sequence ID" value="KAE8236489.1"/>
    <property type="molecule type" value="Genomic_DNA"/>
</dbReference>
<gene>
    <name evidence="1" type="ORF">A4X13_0g9138</name>
</gene>
<reference evidence="1" key="2">
    <citation type="journal article" date="2019" name="IMA Fungus">
        <title>Genome sequencing and comparison of five Tilletia species to identify candidate genes for the detection of regulated species infecting wheat.</title>
        <authorList>
            <person name="Nguyen H.D.T."/>
            <person name="Sultana T."/>
            <person name="Kesanakurti P."/>
            <person name="Hambleton S."/>
        </authorList>
    </citation>
    <scope>NUCLEOTIDE SEQUENCE</scope>
    <source>
        <strain evidence="1">DAOMC 236416</strain>
    </source>
</reference>
<dbReference type="Proteomes" id="UP000077521">
    <property type="component" value="Unassembled WGS sequence"/>
</dbReference>
<evidence type="ECO:0000313" key="1">
    <source>
        <dbReference type="EMBL" id="KAE8236489.1"/>
    </source>
</evidence>
<name>A0A8T8SBD3_9BASI</name>
<dbReference type="AlphaFoldDB" id="A0A8T8SBD3"/>
<comment type="caution">
    <text evidence="1">The sequence shown here is derived from an EMBL/GenBank/DDBJ whole genome shotgun (WGS) entry which is preliminary data.</text>
</comment>
<evidence type="ECO:0000313" key="2">
    <source>
        <dbReference type="Proteomes" id="UP000077521"/>
    </source>
</evidence>
<sequence length="90" mass="10183">MDTCKWYEDRFKETSAFIQNKVAISAWRSYASTVPALRGSYPVRQARAFTIILPGHYHPELGQVALALTVRLDTQGRRSTSTLLDEPVRA</sequence>
<accession>A0A8T8SBD3</accession>
<proteinExistence type="predicted"/>